<dbReference type="CDD" id="cd01949">
    <property type="entry name" value="GGDEF"/>
    <property type="match status" value="1"/>
</dbReference>
<dbReference type="Pfam" id="PF00072">
    <property type="entry name" value="Response_reg"/>
    <property type="match status" value="1"/>
</dbReference>
<sequence length="329" mass="36663">MIDPSNSLSILVVDDQPDVRVAMAAQLDAMGHRVFEAGDAHWGLELFHRHKPDLVLLDVMMPGHDGYWLAREIRAAEAGHWTPIIFLSAMDQAQDLSRGIEAGGDDYLVKPVSVVVLAAKLRAMIRLKGMQARLMSMSSDLREANERLQHLTEHDDLTGLVNRRGFDRLLHDEIGSARREQEPLTLVFCDLDHFKRYNDTLGHVEGDQCLRRVGKLLNDACHRPRDRAARYGGEEFALILPNTPKSGAMTFARALRRMLSTLALPHPASLVAPFVTLTGGITTCVPDATTTAEGMVTRADEALYAAKARGRDRFFSFEMQLDTVEQRAL</sequence>
<dbReference type="InterPro" id="IPR001789">
    <property type="entry name" value="Sig_transdc_resp-reg_receiver"/>
</dbReference>
<gene>
    <name evidence="3" type="ORF">A4W93_16970</name>
</gene>
<name>A0A1W6LB35_9BURK</name>
<dbReference type="RefSeq" id="WP_237357560.1">
    <property type="nucleotide sequence ID" value="NZ_BSPR01000013.1"/>
</dbReference>
<dbReference type="InterPro" id="IPR000160">
    <property type="entry name" value="GGDEF_dom"/>
</dbReference>
<dbReference type="InterPro" id="IPR029787">
    <property type="entry name" value="Nucleotide_cyclase"/>
</dbReference>
<dbReference type="InterPro" id="IPR011006">
    <property type="entry name" value="CheY-like_superfamily"/>
</dbReference>
<comment type="catalytic activity">
    <reaction evidence="2">
        <text>2 GTP = 3',3'-c-di-GMP + 2 diphosphate</text>
        <dbReference type="Rhea" id="RHEA:24898"/>
        <dbReference type="ChEBI" id="CHEBI:33019"/>
        <dbReference type="ChEBI" id="CHEBI:37565"/>
        <dbReference type="ChEBI" id="CHEBI:58805"/>
        <dbReference type="EC" id="2.7.7.65"/>
    </reaction>
</comment>
<dbReference type="AlphaFoldDB" id="A0A1W6LB35"/>
<dbReference type="EC" id="2.7.7.65" evidence="1"/>
<dbReference type="GO" id="GO:0000160">
    <property type="term" value="P:phosphorelay signal transduction system"/>
    <property type="evidence" value="ECO:0007669"/>
    <property type="project" value="InterPro"/>
</dbReference>
<dbReference type="KEGG" id="rgu:A4W93_16970"/>
<organism evidence="3 4">
    <name type="scientific">Piscinibacter gummiphilus</name>
    <dbReference type="NCBI Taxonomy" id="946333"/>
    <lineage>
        <taxon>Bacteria</taxon>
        <taxon>Pseudomonadati</taxon>
        <taxon>Pseudomonadota</taxon>
        <taxon>Betaproteobacteria</taxon>
        <taxon>Burkholderiales</taxon>
        <taxon>Sphaerotilaceae</taxon>
        <taxon>Piscinibacter</taxon>
    </lineage>
</organism>
<dbReference type="NCBIfam" id="TIGR00254">
    <property type="entry name" value="GGDEF"/>
    <property type="match status" value="1"/>
</dbReference>
<proteinExistence type="predicted"/>
<dbReference type="EMBL" id="CP015118">
    <property type="protein sequence ID" value="ARN21453.1"/>
    <property type="molecule type" value="Genomic_DNA"/>
</dbReference>
<dbReference type="PANTHER" id="PTHR45138:SF9">
    <property type="entry name" value="DIGUANYLATE CYCLASE DGCM-RELATED"/>
    <property type="match status" value="1"/>
</dbReference>
<dbReference type="PROSITE" id="PS50110">
    <property type="entry name" value="RESPONSE_REGULATORY"/>
    <property type="match status" value="1"/>
</dbReference>
<dbReference type="SUPFAM" id="SSF55073">
    <property type="entry name" value="Nucleotide cyclase"/>
    <property type="match status" value="1"/>
</dbReference>
<reference evidence="3 4" key="1">
    <citation type="submission" date="2016-04" db="EMBL/GenBank/DDBJ databases">
        <title>Complete genome sequence of natural rubber-degrading, novel Gram-negative bacterium, Rhizobacter gummiphilus strain NS21.</title>
        <authorList>
            <person name="Tabata M."/>
            <person name="Kasai D."/>
            <person name="Fukuda M."/>
        </authorList>
    </citation>
    <scope>NUCLEOTIDE SEQUENCE [LARGE SCALE GENOMIC DNA]</scope>
    <source>
        <strain evidence="3 4">NS21</strain>
    </source>
</reference>
<dbReference type="SMART" id="SM00448">
    <property type="entry name" value="REC"/>
    <property type="match status" value="1"/>
</dbReference>
<dbReference type="GO" id="GO:1902201">
    <property type="term" value="P:negative regulation of bacterial-type flagellum-dependent cell motility"/>
    <property type="evidence" value="ECO:0007669"/>
    <property type="project" value="TreeGrafter"/>
</dbReference>
<dbReference type="GO" id="GO:0052621">
    <property type="term" value="F:diguanylate cyclase activity"/>
    <property type="evidence" value="ECO:0007669"/>
    <property type="project" value="UniProtKB-EC"/>
</dbReference>
<dbReference type="Gene3D" id="3.40.50.2300">
    <property type="match status" value="1"/>
</dbReference>
<dbReference type="Proteomes" id="UP000193427">
    <property type="component" value="Chromosome"/>
</dbReference>
<protein>
    <recommendedName>
        <fullName evidence="1">diguanylate cyclase</fullName>
        <ecNumber evidence="1">2.7.7.65</ecNumber>
    </recommendedName>
</protein>
<evidence type="ECO:0000256" key="1">
    <source>
        <dbReference type="ARBA" id="ARBA00012528"/>
    </source>
</evidence>
<dbReference type="PANTHER" id="PTHR45138">
    <property type="entry name" value="REGULATORY COMPONENTS OF SENSORY TRANSDUCTION SYSTEM"/>
    <property type="match status" value="1"/>
</dbReference>
<dbReference type="SMART" id="SM00267">
    <property type="entry name" value="GGDEF"/>
    <property type="match status" value="1"/>
</dbReference>
<dbReference type="GO" id="GO:0043709">
    <property type="term" value="P:cell adhesion involved in single-species biofilm formation"/>
    <property type="evidence" value="ECO:0007669"/>
    <property type="project" value="TreeGrafter"/>
</dbReference>
<dbReference type="STRING" id="946333.A4W93_16970"/>
<dbReference type="FunFam" id="3.30.70.270:FF:000001">
    <property type="entry name" value="Diguanylate cyclase domain protein"/>
    <property type="match status" value="1"/>
</dbReference>
<dbReference type="InterPro" id="IPR050469">
    <property type="entry name" value="Diguanylate_Cyclase"/>
</dbReference>
<keyword evidence="4" id="KW-1185">Reference proteome</keyword>
<accession>A0A1W6LB35</accession>
<evidence type="ECO:0000313" key="3">
    <source>
        <dbReference type="EMBL" id="ARN21453.1"/>
    </source>
</evidence>
<dbReference type="InterPro" id="IPR043128">
    <property type="entry name" value="Rev_trsase/Diguanyl_cyclase"/>
</dbReference>
<dbReference type="Pfam" id="PF00990">
    <property type="entry name" value="GGDEF"/>
    <property type="match status" value="1"/>
</dbReference>
<dbReference type="SUPFAM" id="SSF52172">
    <property type="entry name" value="CheY-like"/>
    <property type="match status" value="1"/>
</dbReference>
<evidence type="ECO:0000313" key="4">
    <source>
        <dbReference type="Proteomes" id="UP000193427"/>
    </source>
</evidence>
<evidence type="ECO:0000256" key="2">
    <source>
        <dbReference type="ARBA" id="ARBA00034247"/>
    </source>
</evidence>
<dbReference type="Gene3D" id="3.30.70.270">
    <property type="match status" value="1"/>
</dbReference>
<dbReference type="GO" id="GO:0005886">
    <property type="term" value="C:plasma membrane"/>
    <property type="evidence" value="ECO:0007669"/>
    <property type="project" value="TreeGrafter"/>
</dbReference>
<dbReference type="PROSITE" id="PS50887">
    <property type="entry name" value="GGDEF"/>
    <property type="match status" value="1"/>
</dbReference>